<feature type="transmembrane region" description="Helical" evidence="6">
    <location>
        <begin position="127"/>
        <end position="149"/>
    </location>
</feature>
<sequence length="441" mass="48165">MQIYNKLKNPVVFGTLLLTSAGILGKIIGFFYRIFLSRVIGAEGLGIYQLIFPISTICFSITVSGLNTALSKYIAEYQTDNPSAPKQLLRACLIISLSLSAIFMGILTKYADFIAEHILLEPRCASLIPILALSIPLASLHSCIHGYYYGKKKAGVPAFSSFIEQLMRVGFVFLIYKIRCEAHQTIDASIAVWGLAAGEAAASLFCLTALLLSKDTSAPKTTASVKAPFGKLITYSLPLSANRLALTLFASFESILIPSRLCLYGYSHTDALSIYGILTGMALSIIFFPTVLTNSISVMVLPEISEADSRNDTDRIKKSIRLTIFGSLLLGSLCTFGFLIFGKWIGDVLFGNALAGKFICMLSFICPFLFLSSILSSILHGLGMPVYPFLLNLLGSFIRICFVYVLIPIYGLDAYLMGMLASQILTAGLSVFILWKRRLVL</sequence>
<proteinExistence type="predicted"/>
<feature type="transmembrane region" description="Helical" evidence="6">
    <location>
        <begin position="12"/>
        <end position="35"/>
    </location>
</feature>
<protein>
    <submittedName>
        <fullName evidence="7">Polysaccharide biosynthesis protein</fullName>
    </submittedName>
</protein>
<evidence type="ECO:0000256" key="2">
    <source>
        <dbReference type="ARBA" id="ARBA00022475"/>
    </source>
</evidence>
<keyword evidence="5 6" id="KW-0472">Membrane</keyword>
<comment type="caution">
    <text evidence="7">The sequence shown here is derived from an EMBL/GenBank/DDBJ whole genome shotgun (WGS) entry which is preliminary data.</text>
</comment>
<evidence type="ECO:0000256" key="5">
    <source>
        <dbReference type="ARBA" id="ARBA00023136"/>
    </source>
</evidence>
<feature type="transmembrane region" description="Helical" evidence="6">
    <location>
        <begin position="354"/>
        <end position="375"/>
    </location>
</feature>
<reference evidence="7" key="1">
    <citation type="submission" date="2020-08" db="EMBL/GenBank/DDBJ databases">
        <title>Genome public.</title>
        <authorList>
            <person name="Liu C."/>
            <person name="Sun Q."/>
        </authorList>
    </citation>
    <scope>NUCLEOTIDE SEQUENCE</scope>
    <source>
        <strain evidence="7">BX1005</strain>
    </source>
</reference>
<dbReference type="EMBL" id="JACOPH010000013">
    <property type="protein sequence ID" value="MBC5715039.1"/>
    <property type="molecule type" value="Genomic_DNA"/>
</dbReference>
<keyword evidence="3 6" id="KW-0812">Transmembrane</keyword>
<dbReference type="Pfam" id="PF01943">
    <property type="entry name" value="Polysacc_synt"/>
    <property type="match status" value="1"/>
</dbReference>
<evidence type="ECO:0000256" key="6">
    <source>
        <dbReference type="SAM" id="Phobius"/>
    </source>
</evidence>
<evidence type="ECO:0000256" key="1">
    <source>
        <dbReference type="ARBA" id="ARBA00004651"/>
    </source>
</evidence>
<comment type="subcellular location">
    <subcellularLocation>
        <location evidence="1">Cell membrane</location>
        <topology evidence="1">Multi-pass membrane protein</topology>
    </subcellularLocation>
</comment>
<evidence type="ECO:0000313" key="8">
    <source>
        <dbReference type="Proteomes" id="UP000606720"/>
    </source>
</evidence>
<dbReference type="CDD" id="cd13124">
    <property type="entry name" value="MATE_SpoVB_like"/>
    <property type="match status" value="1"/>
</dbReference>
<dbReference type="InterPro" id="IPR024923">
    <property type="entry name" value="PG_synth_SpoVB"/>
</dbReference>
<evidence type="ECO:0000313" key="7">
    <source>
        <dbReference type="EMBL" id="MBC5715039.1"/>
    </source>
</evidence>
<dbReference type="PANTHER" id="PTHR30250">
    <property type="entry name" value="PST FAMILY PREDICTED COLANIC ACID TRANSPORTER"/>
    <property type="match status" value="1"/>
</dbReference>
<feature type="transmembrane region" description="Helical" evidence="6">
    <location>
        <begin position="47"/>
        <end position="67"/>
    </location>
</feature>
<dbReference type="PIRSF" id="PIRSF038958">
    <property type="entry name" value="PG_synth_SpoVB"/>
    <property type="match status" value="1"/>
</dbReference>
<evidence type="ECO:0000256" key="3">
    <source>
        <dbReference type="ARBA" id="ARBA00022692"/>
    </source>
</evidence>
<dbReference type="AlphaFoldDB" id="A0A923LS34"/>
<dbReference type="RefSeq" id="WP_186867576.1">
    <property type="nucleotide sequence ID" value="NZ_JACOPH010000013.1"/>
</dbReference>
<gene>
    <name evidence="7" type="ORF">H8S17_12665</name>
</gene>
<feature type="transmembrane region" description="Helical" evidence="6">
    <location>
        <begin position="190"/>
        <end position="212"/>
    </location>
</feature>
<feature type="transmembrane region" description="Helical" evidence="6">
    <location>
        <begin position="415"/>
        <end position="435"/>
    </location>
</feature>
<evidence type="ECO:0000256" key="4">
    <source>
        <dbReference type="ARBA" id="ARBA00022989"/>
    </source>
</evidence>
<name>A0A923LS34_9FIRM</name>
<dbReference type="InterPro" id="IPR002797">
    <property type="entry name" value="Polysacc_synth"/>
</dbReference>
<dbReference type="Proteomes" id="UP000606720">
    <property type="component" value="Unassembled WGS sequence"/>
</dbReference>
<feature type="transmembrane region" description="Helical" evidence="6">
    <location>
        <begin position="272"/>
        <end position="301"/>
    </location>
</feature>
<keyword evidence="4 6" id="KW-1133">Transmembrane helix</keyword>
<organism evidence="7 8">
    <name type="scientific">Roseburia zhanii</name>
    <dbReference type="NCBI Taxonomy" id="2763064"/>
    <lineage>
        <taxon>Bacteria</taxon>
        <taxon>Bacillati</taxon>
        <taxon>Bacillota</taxon>
        <taxon>Clostridia</taxon>
        <taxon>Lachnospirales</taxon>
        <taxon>Lachnospiraceae</taxon>
        <taxon>Roseburia</taxon>
    </lineage>
</organism>
<dbReference type="PANTHER" id="PTHR30250:SF21">
    <property type="entry name" value="LIPID II FLIPPASE MURJ"/>
    <property type="match status" value="1"/>
</dbReference>
<keyword evidence="2" id="KW-1003">Cell membrane</keyword>
<feature type="transmembrane region" description="Helical" evidence="6">
    <location>
        <begin position="88"/>
        <end position="107"/>
    </location>
</feature>
<keyword evidence="8" id="KW-1185">Reference proteome</keyword>
<feature type="transmembrane region" description="Helical" evidence="6">
    <location>
        <begin position="322"/>
        <end position="342"/>
    </location>
</feature>
<feature type="transmembrane region" description="Helical" evidence="6">
    <location>
        <begin position="387"/>
        <end position="409"/>
    </location>
</feature>
<dbReference type="GO" id="GO:0005886">
    <property type="term" value="C:plasma membrane"/>
    <property type="evidence" value="ECO:0007669"/>
    <property type="project" value="UniProtKB-SubCell"/>
</dbReference>
<accession>A0A923LS34</accession>
<dbReference type="InterPro" id="IPR050833">
    <property type="entry name" value="Poly_Biosynth_Transport"/>
</dbReference>